<dbReference type="Proteomes" id="UP000095350">
    <property type="component" value="Unassembled WGS sequence"/>
</dbReference>
<dbReference type="InterPro" id="IPR006710">
    <property type="entry name" value="Glyco_hydro_43"/>
</dbReference>
<feature type="active site" description="Proton acceptor" evidence="4">
    <location>
        <position position="21"/>
    </location>
</feature>
<dbReference type="PANTHER" id="PTHR42812:SF15">
    <property type="entry name" value="HYDROLASE, PUTATIVE (AFU_ORTHOLOGUE AFUA_2G00930)-RELATED"/>
    <property type="match status" value="1"/>
</dbReference>
<dbReference type="PANTHER" id="PTHR42812">
    <property type="entry name" value="BETA-XYLOSIDASE"/>
    <property type="match status" value="1"/>
</dbReference>
<dbReference type="EMBL" id="CYXZ01000038">
    <property type="protein sequence ID" value="CUN30390.1"/>
    <property type="molecule type" value="Genomic_DNA"/>
</dbReference>
<reference evidence="8 9" key="1">
    <citation type="submission" date="2015-09" db="EMBL/GenBank/DDBJ databases">
        <authorList>
            <consortium name="Pathogen Informatics"/>
        </authorList>
    </citation>
    <scope>NUCLEOTIDE SEQUENCE [LARGE SCALE GENOMIC DNA]</scope>
    <source>
        <strain evidence="8 9">2789STDY5834960</strain>
    </source>
</reference>
<dbReference type="SUPFAM" id="SSF49899">
    <property type="entry name" value="Concanavalin A-like lectins/glucanases"/>
    <property type="match status" value="1"/>
</dbReference>
<dbReference type="GeneID" id="61435195"/>
<dbReference type="Gene3D" id="2.115.10.20">
    <property type="entry name" value="Glycosyl hydrolase domain, family 43"/>
    <property type="match status" value="1"/>
</dbReference>
<dbReference type="Gene3D" id="2.60.120.200">
    <property type="match status" value="1"/>
</dbReference>
<sequence>MSEVTWMERDVNPITKLDYPDVDVIRVENTYYMVSTTMHFMPGCEILRSYDLIHWEHATYVYDRLDGTSGQRLEENENIYGKGMWAASLRCHKGIFYVCFVANDTGKTYLFQSKDIYGPWKKQTIEGFYHDCSLLFDDDDRVYLASGNKNIRLVELKKDMSGPKEGGIDRIVVSDEGNPNLGYEGTHFYKINGKYYLFFIHSLRSEWKRVEACFVSDSLEGEFIGKDVLNDDRGYCNQGVAQGGIVDTPDGRWYAMLFQDHGAVGRIPVLLPISWEKDFPVFGDNGRIPKIFEIGSTKETYEYRPLVESDDFRKRGMPVDASQDRVTVEEAYDSFGFKSCWQFNHEPDLDLVENDCEKGCITIKTGKLCENIMQAKNVLTQRMMFPECCGEITIDASNIKEGDYAGLCAFQGCYGMVAVTKRNGRYYVVMKEMPDVKHGTPKDIEEMERECIPVENTKIHLKIEANFQKMKDETVFYFDDGQGFKQIGIRKKLYFKLDHFSGCRFGLFVYATKETGGKASFTDFIYTGSSDKKRGKYE</sequence>
<evidence type="ECO:0000256" key="5">
    <source>
        <dbReference type="PIRSR" id="PIRSR606710-2"/>
    </source>
</evidence>
<feature type="site" description="Important for catalytic activity, responsible for pKa modulation of the active site Glu and correct orientation of both the proton donor and substrate" evidence="5">
    <location>
        <position position="131"/>
    </location>
</feature>
<proteinExistence type="inferred from homology"/>
<feature type="domain" description="Beta-xylosidase C-terminal Concanavalin A-like" evidence="7">
    <location>
        <begin position="337"/>
        <end position="526"/>
    </location>
</feature>
<comment type="similarity">
    <text evidence="1 6">Belongs to the glycosyl hydrolase 43 family.</text>
</comment>
<dbReference type="InterPro" id="IPR023296">
    <property type="entry name" value="Glyco_hydro_beta-prop_sf"/>
</dbReference>
<dbReference type="InterPro" id="IPR013320">
    <property type="entry name" value="ConA-like_dom_sf"/>
</dbReference>
<evidence type="ECO:0000256" key="4">
    <source>
        <dbReference type="PIRSR" id="PIRSR606710-1"/>
    </source>
</evidence>
<evidence type="ECO:0000313" key="9">
    <source>
        <dbReference type="Proteomes" id="UP000095350"/>
    </source>
</evidence>
<dbReference type="Pfam" id="PF04616">
    <property type="entry name" value="Glyco_hydro_43"/>
    <property type="match status" value="1"/>
</dbReference>
<dbReference type="EC" id="3.2.1.37" evidence="8"/>
<dbReference type="SUPFAM" id="SSF75005">
    <property type="entry name" value="Arabinanase/levansucrase/invertase"/>
    <property type="match status" value="1"/>
</dbReference>
<gene>
    <name evidence="8" type="primary">xynB_11</name>
    <name evidence="8" type="ORF">ERS852572_03490</name>
</gene>
<dbReference type="RefSeq" id="WP_006856467.1">
    <property type="nucleotide sequence ID" value="NZ_CABIYH010000038.1"/>
</dbReference>
<dbReference type="InterPro" id="IPR041542">
    <property type="entry name" value="GH43_C2"/>
</dbReference>
<protein>
    <submittedName>
        <fullName evidence="8">Beta-xylosidase</fullName>
        <ecNumber evidence="8">3.2.1.37</ecNumber>
    </submittedName>
</protein>
<name>A0A173VUF4_9FIRM</name>
<keyword evidence="3 6" id="KW-0326">Glycosidase</keyword>
<dbReference type="STRING" id="166486.ERS852572_03490"/>
<keyword evidence="2 6" id="KW-0378">Hydrolase</keyword>
<dbReference type="InterPro" id="IPR051795">
    <property type="entry name" value="Glycosyl_Hydrlase_43"/>
</dbReference>
<dbReference type="GO" id="GO:0009044">
    <property type="term" value="F:xylan 1,4-beta-xylosidase activity"/>
    <property type="evidence" value="ECO:0007669"/>
    <property type="project" value="UniProtKB-EC"/>
</dbReference>
<evidence type="ECO:0000256" key="3">
    <source>
        <dbReference type="ARBA" id="ARBA00023295"/>
    </source>
</evidence>
<evidence type="ECO:0000259" key="7">
    <source>
        <dbReference type="Pfam" id="PF17851"/>
    </source>
</evidence>
<dbReference type="Pfam" id="PF17851">
    <property type="entry name" value="GH43_C2"/>
    <property type="match status" value="1"/>
</dbReference>
<dbReference type="PaxDb" id="166486-ERS852572_03490"/>
<accession>A0A173VUF4</accession>
<evidence type="ECO:0000256" key="6">
    <source>
        <dbReference type="RuleBase" id="RU361187"/>
    </source>
</evidence>
<dbReference type="AlphaFoldDB" id="A0A173VUF4"/>
<dbReference type="CDD" id="cd09001">
    <property type="entry name" value="GH43_FsAxh1-like"/>
    <property type="match status" value="1"/>
</dbReference>
<feature type="active site" description="Proton donor" evidence="4">
    <location>
        <position position="184"/>
    </location>
</feature>
<evidence type="ECO:0000313" key="8">
    <source>
        <dbReference type="EMBL" id="CUN30390.1"/>
    </source>
</evidence>
<organism evidence="8 9">
    <name type="scientific">Roseburia intestinalis</name>
    <dbReference type="NCBI Taxonomy" id="166486"/>
    <lineage>
        <taxon>Bacteria</taxon>
        <taxon>Bacillati</taxon>
        <taxon>Bacillota</taxon>
        <taxon>Clostridia</taxon>
        <taxon>Lachnospirales</taxon>
        <taxon>Lachnospiraceae</taxon>
        <taxon>Roseburia</taxon>
    </lineage>
</organism>
<dbReference type="GO" id="GO:0005975">
    <property type="term" value="P:carbohydrate metabolic process"/>
    <property type="evidence" value="ECO:0007669"/>
    <property type="project" value="InterPro"/>
</dbReference>
<evidence type="ECO:0000256" key="1">
    <source>
        <dbReference type="ARBA" id="ARBA00009865"/>
    </source>
</evidence>
<evidence type="ECO:0000256" key="2">
    <source>
        <dbReference type="ARBA" id="ARBA00022801"/>
    </source>
</evidence>